<feature type="transmembrane region" description="Helical" evidence="1">
    <location>
        <begin position="43"/>
        <end position="66"/>
    </location>
</feature>
<organism evidence="2 3">
    <name type="scientific">Candidatus Portnoybacteria bacterium CG06_land_8_20_14_3_00_39_12</name>
    <dbReference type="NCBI Taxonomy" id="1974809"/>
    <lineage>
        <taxon>Bacteria</taxon>
        <taxon>Candidatus Portnoyibacteriota</taxon>
    </lineage>
</organism>
<sequence>MIEKRKLARFVFFVVADAFLIFLSVYLAFVVRFEGIVPERYSLNVWGIIFLAWVITIPVFYFSKLYHFTWVYVSTEELVSLVKASGLSFLILTAVFFVLREHPIFSGFPRSTLFITYSFVFIL</sequence>
<keyword evidence="1" id="KW-0472">Membrane</keyword>
<reference evidence="3" key="1">
    <citation type="submission" date="2017-09" db="EMBL/GenBank/DDBJ databases">
        <title>Depth-based differentiation of microbial function through sediment-hosted aquifers and enrichment of novel symbionts in the deep terrestrial subsurface.</title>
        <authorList>
            <person name="Probst A.J."/>
            <person name="Ladd B."/>
            <person name="Jarett J.K."/>
            <person name="Geller-Mcgrath D.E."/>
            <person name="Sieber C.M.K."/>
            <person name="Emerson J.B."/>
            <person name="Anantharaman K."/>
            <person name="Thomas B.C."/>
            <person name="Malmstrom R."/>
            <person name="Stieglmeier M."/>
            <person name="Klingl A."/>
            <person name="Woyke T."/>
            <person name="Ryan C.M."/>
            <person name="Banfield J.F."/>
        </authorList>
    </citation>
    <scope>NUCLEOTIDE SEQUENCE [LARGE SCALE GENOMIC DNA]</scope>
</reference>
<name>A0A2M7AY62_9BACT</name>
<keyword evidence="1" id="KW-1133">Transmembrane helix</keyword>
<feature type="non-terminal residue" evidence="2">
    <location>
        <position position="123"/>
    </location>
</feature>
<accession>A0A2M7AY62</accession>
<feature type="transmembrane region" description="Helical" evidence="1">
    <location>
        <begin position="78"/>
        <end position="98"/>
    </location>
</feature>
<dbReference type="AlphaFoldDB" id="A0A2M7AY62"/>
<evidence type="ECO:0000313" key="2">
    <source>
        <dbReference type="EMBL" id="PIU75483.1"/>
    </source>
</evidence>
<dbReference type="EMBL" id="PEVY01000010">
    <property type="protein sequence ID" value="PIU75483.1"/>
    <property type="molecule type" value="Genomic_DNA"/>
</dbReference>
<protein>
    <recommendedName>
        <fullName evidence="4">Polysaccharide biosynthesis protein</fullName>
    </recommendedName>
</protein>
<evidence type="ECO:0000256" key="1">
    <source>
        <dbReference type="SAM" id="Phobius"/>
    </source>
</evidence>
<evidence type="ECO:0000313" key="3">
    <source>
        <dbReference type="Proteomes" id="UP000228775"/>
    </source>
</evidence>
<dbReference type="Proteomes" id="UP000228775">
    <property type="component" value="Unassembled WGS sequence"/>
</dbReference>
<keyword evidence="1" id="KW-0812">Transmembrane</keyword>
<proteinExistence type="predicted"/>
<evidence type="ECO:0008006" key="4">
    <source>
        <dbReference type="Google" id="ProtNLM"/>
    </source>
</evidence>
<feature type="transmembrane region" description="Helical" evidence="1">
    <location>
        <begin position="7"/>
        <end position="31"/>
    </location>
</feature>
<comment type="caution">
    <text evidence="2">The sequence shown here is derived from an EMBL/GenBank/DDBJ whole genome shotgun (WGS) entry which is preliminary data.</text>
</comment>
<gene>
    <name evidence="2" type="ORF">COS76_00495</name>
</gene>